<gene>
    <name evidence="2" type="ORF">ACFO3F_11630</name>
</gene>
<dbReference type="Proteomes" id="UP001595955">
    <property type="component" value="Unassembled WGS sequence"/>
</dbReference>
<comment type="caution">
    <text evidence="2">The sequence shown here is derived from an EMBL/GenBank/DDBJ whole genome shotgun (WGS) entry which is preliminary data.</text>
</comment>
<sequence>MSPIFRRRKHDAEPDDATPTSEPSSEPTTAGPDDERGPWDVSDVPGLGARLDLGALRVPARPGLELRMEVEKTSRQVVAASLTAAGSSLQVQALAAPRTDGLWEELRTEIAASVTQQGGTADEVEGPFGPELLARLPVRTADGRTGHRPARFIGVDGPRWFLRGVLSGRAAVDPDAATLLEDVFADIVVVRGQEARAPRDVLALRMPGATDAAAPATAGEPPVLPDPLTRGPEITETR</sequence>
<feature type="region of interest" description="Disordered" evidence="1">
    <location>
        <begin position="210"/>
        <end position="238"/>
    </location>
</feature>
<name>A0ABV9DAY5_9MICO</name>
<evidence type="ECO:0000313" key="3">
    <source>
        <dbReference type="Proteomes" id="UP001595955"/>
    </source>
</evidence>
<organism evidence="2 3">
    <name type="scientific">Georgenia faecalis</name>
    <dbReference type="NCBI Taxonomy" id="2483799"/>
    <lineage>
        <taxon>Bacteria</taxon>
        <taxon>Bacillati</taxon>
        <taxon>Actinomycetota</taxon>
        <taxon>Actinomycetes</taxon>
        <taxon>Micrococcales</taxon>
        <taxon>Bogoriellaceae</taxon>
        <taxon>Georgenia</taxon>
    </lineage>
</organism>
<dbReference type="InterPro" id="IPR022183">
    <property type="entry name" value="DUF3710"/>
</dbReference>
<evidence type="ECO:0000256" key="1">
    <source>
        <dbReference type="SAM" id="MobiDB-lite"/>
    </source>
</evidence>
<reference evidence="3" key="1">
    <citation type="journal article" date="2019" name="Int. J. Syst. Evol. Microbiol.">
        <title>The Global Catalogue of Microorganisms (GCM) 10K type strain sequencing project: providing services to taxonomists for standard genome sequencing and annotation.</title>
        <authorList>
            <consortium name="The Broad Institute Genomics Platform"/>
            <consortium name="The Broad Institute Genome Sequencing Center for Infectious Disease"/>
            <person name="Wu L."/>
            <person name="Ma J."/>
        </authorList>
    </citation>
    <scope>NUCLEOTIDE SEQUENCE [LARGE SCALE GENOMIC DNA]</scope>
    <source>
        <strain evidence="3">JCM 3369</strain>
    </source>
</reference>
<feature type="compositionally biased region" description="Low complexity" evidence="1">
    <location>
        <begin position="210"/>
        <end position="221"/>
    </location>
</feature>
<dbReference type="Pfam" id="PF12502">
    <property type="entry name" value="DUF3710"/>
    <property type="match status" value="1"/>
</dbReference>
<dbReference type="EMBL" id="JBHSGF010000007">
    <property type="protein sequence ID" value="MFC4555899.1"/>
    <property type="molecule type" value="Genomic_DNA"/>
</dbReference>
<feature type="compositionally biased region" description="Low complexity" evidence="1">
    <location>
        <begin position="18"/>
        <end position="29"/>
    </location>
</feature>
<keyword evidence="3" id="KW-1185">Reference proteome</keyword>
<proteinExistence type="predicted"/>
<feature type="region of interest" description="Disordered" evidence="1">
    <location>
        <begin position="1"/>
        <end position="46"/>
    </location>
</feature>
<evidence type="ECO:0000313" key="2">
    <source>
        <dbReference type="EMBL" id="MFC4555899.1"/>
    </source>
</evidence>
<accession>A0ABV9DAY5</accession>
<protein>
    <submittedName>
        <fullName evidence="2">DUF3710 domain-containing protein</fullName>
    </submittedName>
</protein>
<dbReference type="RefSeq" id="WP_122824205.1">
    <property type="nucleotide sequence ID" value="NZ_CP033325.1"/>
</dbReference>